<dbReference type="RefSeq" id="WP_125676768.1">
    <property type="nucleotide sequence ID" value="NZ_JBHTOI010000044.1"/>
</dbReference>
<gene>
    <name evidence="6" type="ORF">ACFQ42_07940</name>
</gene>
<evidence type="ECO:0000256" key="2">
    <source>
        <dbReference type="ARBA" id="ARBA00023015"/>
    </source>
</evidence>
<dbReference type="PRINTS" id="PR00039">
    <property type="entry name" value="HTHLYSR"/>
</dbReference>
<reference evidence="7" key="1">
    <citation type="journal article" date="2019" name="Int. J. Syst. Evol. Microbiol.">
        <title>The Global Catalogue of Microorganisms (GCM) 10K type strain sequencing project: providing services to taxonomists for standard genome sequencing and annotation.</title>
        <authorList>
            <consortium name="The Broad Institute Genomics Platform"/>
            <consortium name="The Broad Institute Genome Sequencing Center for Infectious Disease"/>
            <person name="Wu L."/>
            <person name="Ma J."/>
        </authorList>
    </citation>
    <scope>NUCLEOTIDE SEQUENCE [LARGE SCALE GENOMIC DNA]</scope>
    <source>
        <strain evidence="7">CCM 8936</strain>
    </source>
</reference>
<dbReference type="PANTHER" id="PTHR30419">
    <property type="entry name" value="HTH-TYPE TRANSCRIPTIONAL REGULATOR YBHD"/>
    <property type="match status" value="1"/>
</dbReference>
<dbReference type="Proteomes" id="UP001597251">
    <property type="component" value="Unassembled WGS sequence"/>
</dbReference>
<evidence type="ECO:0000256" key="3">
    <source>
        <dbReference type="ARBA" id="ARBA00023125"/>
    </source>
</evidence>
<keyword evidence="2" id="KW-0805">Transcription regulation</keyword>
<evidence type="ECO:0000256" key="1">
    <source>
        <dbReference type="ARBA" id="ARBA00009437"/>
    </source>
</evidence>
<dbReference type="InterPro" id="IPR000847">
    <property type="entry name" value="LysR_HTH_N"/>
</dbReference>
<dbReference type="InterPro" id="IPR005119">
    <property type="entry name" value="LysR_subst-bd"/>
</dbReference>
<evidence type="ECO:0000313" key="7">
    <source>
        <dbReference type="Proteomes" id="UP001597251"/>
    </source>
</evidence>
<dbReference type="PROSITE" id="PS50931">
    <property type="entry name" value="HTH_LYSR"/>
    <property type="match status" value="1"/>
</dbReference>
<dbReference type="Gene3D" id="3.40.190.290">
    <property type="match status" value="1"/>
</dbReference>
<dbReference type="EMBL" id="JBHTOI010000044">
    <property type="protein sequence ID" value="MFD1418669.1"/>
    <property type="molecule type" value="Genomic_DNA"/>
</dbReference>
<proteinExistence type="inferred from homology"/>
<feature type="domain" description="HTH lysR-type" evidence="5">
    <location>
        <begin position="1"/>
        <end position="58"/>
    </location>
</feature>
<name>A0ABW4BW75_9LACO</name>
<evidence type="ECO:0000256" key="4">
    <source>
        <dbReference type="ARBA" id="ARBA00023163"/>
    </source>
</evidence>
<evidence type="ECO:0000259" key="5">
    <source>
        <dbReference type="PROSITE" id="PS50931"/>
    </source>
</evidence>
<dbReference type="SUPFAM" id="SSF53850">
    <property type="entry name" value="Periplasmic binding protein-like II"/>
    <property type="match status" value="1"/>
</dbReference>
<keyword evidence="7" id="KW-1185">Reference proteome</keyword>
<evidence type="ECO:0000313" key="6">
    <source>
        <dbReference type="EMBL" id="MFD1418669.1"/>
    </source>
</evidence>
<dbReference type="Gene3D" id="1.10.10.10">
    <property type="entry name" value="Winged helix-like DNA-binding domain superfamily/Winged helix DNA-binding domain"/>
    <property type="match status" value="1"/>
</dbReference>
<dbReference type="CDD" id="cd05466">
    <property type="entry name" value="PBP2_LTTR_substrate"/>
    <property type="match status" value="1"/>
</dbReference>
<protein>
    <submittedName>
        <fullName evidence="6">LysR family transcriptional regulator</fullName>
    </submittedName>
</protein>
<dbReference type="Pfam" id="PF03466">
    <property type="entry name" value="LysR_substrate"/>
    <property type="match status" value="1"/>
</dbReference>
<accession>A0ABW4BW75</accession>
<dbReference type="SUPFAM" id="SSF46785">
    <property type="entry name" value="Winged helix' DNA-binding domain"/>
    <property type="match status" value="1"/>
</dbReference>
<dbReference type="Pfam" id="PF00126">
    <property type="entry name" value="HTH_1"/>
    <property type="match status" value="1"/>
</dbReference>
<dbReference type="PANTHER" id="PTHR30419:SF8">
    <property type="entry name" value="NITROGEN ASSIMILATION TRANSCRIPTIONAL ACTIVATOR-RELATED"/>
    <property type="match status" value="1"/>
</dbReference>
<organism evidence="6 7">
    <name type="scientific">Companilactobacillus keshanensis</name>
    <dbReference type="NCBI Taxonomy" id="2486003"/>
    <lineage>
        <taxon>Bacteria</taxon>
        <taxon>Bacillati</taxon>
        <taxon>Bacillota</taxon>
        <taxon>Bacilli</taxon>
        <taxon>Lactobacillales</taxon>
        <taxon>Lactobacillaceae</taxon>
        <taxon>Companilactobacillus</taxon>
    </lineage>
</organism>
<keyword evidence="3" id="KW-0238">DNA-binding</keyword>
<sequence>MEIRVLRYFIAVAREENITRAAAKLNITQPTLSRQLKQLEEELGVKLFERNKHKVTLTNDGLLLRRRAQEIISLSEKTKNEVSHSNEELSGEIAIGSGELRSVDTLSKMIKSFQELHPDVSFNIFSGNSESIKDLMSQGLLELGLLMEPVQIEKYDFVRMNVEEKWGILVKDDSQLAKNSLVTADDIKSFPLILPVRHDINHEILNWLNVDMGDIKIVSKYNLIYNSTKLVRNDVGIAIGLKLDNEYDGIKFIPLKESPTLNSVLAWQSGQIFSKTTKSFIEFIKKYLKSM</sequence>
<dbReference type="InterPro" id="IPR036390">
    <property type="entry name" value="WH_DNA-bd_sf"/>
</dbReference>
<keyword evidence="4" id="KW-0804">Transcription</keyword>
<comment type="similarity">
    <text evidence="1">Belongs to the LysR transcriptional regulatory family.</text>
</comment>
<comment type="caution">
    <text evidence="6">The sequence shown here is derived from an EMBL/GenBank/DDBJ whole genome shotgun (WGS) entry which is preliminary data.</text>
</comment>
<dbReference type="InterPro" id="IPR036388">
    <property type="entry name" value="WH-like_DNA-bd_sf"/>
</dbReference>
<dbReference type="InterPro" id="IPR050950">
    <property type="entry name" value="HTH-type_LysR_regulators"/>
</dbReference>